<accession>A0ACB9N4Y5</accession>
<name>A0ACB9N4Y5_9MYRT</name>
<proteinExistence type="predicted"/>
<protein>
    <submittedName>
        <fullName evidence="1">Uncharacterized protein</fullName>
    </submittedName>
</protein>
<dbReference type="EMBL" id="CM042887">
    <property type="protein sequence ID" value="KAI4331523.1"/>
    <property type="molecule type" value="Genomic_DNA"/>
</dbReference>
<comment type="caution">
    <text evidence="1">The sequence shown here is derived from an EMBL/GenBank/DDBJ whole genome shotgun (WGS) entry which is preliminary data.</text>
</comment>
<dbReference type="Proteomes" id="UP001057402">
    <property type="component" value="Chromosome 8"/>
</dbReference>
<evidence type="ECO:0000313" key="2">
    <source>
        <dbReference type="Proteomes" id="UP001057402"/>
    </source>
</evidence>
<keyword evidence="2" id="KW-1185">Reference proteome</keyword>
<sequence>MDGAKKVVVMVEDVEAARMALCWALHNILRLGDVLTLLHVFPCSRPGTRKKLRLLRLQGYQLALSFRELCSGFTNMSMEIMVAEGDRKGVKIASMVREMGTYALVVGLHDHSFLYRSAMNHNNISATFSCRVHAIRQPSPHPLPSS</sequence>
<organism evidence="1 2">
    <name type="scientific">Melastoma candidum</name>
    <dbReference type="NCBI Taxonomy" id="119954"/>
    <lineage>
        <taxon>Eukaryota</taxon>
        <taxon>Viridiplantae</taxon>
        <taxon>Streptophyta</taxon>
        <taxon>Embryophyta</taxon>
        <taxon>Tracheophyta</taxon>
        <taxon>Spermatophyta</taxon>
        <taxon>Magnoliopsida</taxon>
        <taxon>eudicotyledons</taxon>
        <taxon>Gunneridae</taxon>
        <taxon>Pentapetalae</taxon>
        <taxon>rosids</taxon>
        <taxon>malvids</taxon>
        <taxon>Myrtales</taxon>
        <taxon>Melastomataceae</taxon>
        <taxon>Melastomatoideae</taxon>
        <taxon>Melastomateae</taxon>
        <taxon>Melastoma</taxon>
    </lineage>
</organism>
<evidence type="ECO:0000313" key="1">
    <source>
        <dbReference type="EMBL" id="KAI4331523.1"/>
    </source>
</evidence>
<reference evidence="2" key="1">
    <citation type="journal article" date="2023" name="Front. Plant Sci.">
        <title>Chromosomal-level genome assembly of Melastoma candidum provides insights into trichome evolution.</title>
        <authorList>
            <person name="Zhong Y."/>
            <person name="Wu W."/>
            <person name="Sun C."/>
            <person name="Zou P."/>
            <person name="Liu Y."/>
            <person name="Dai S."/>
            <person name="Zhou R."/>
        </authorList>
    </citation>
    <scope>NUCLEOTIDE SEQUENCE [LARGE SCALE GENOMIC DNA]</scope>
</reference>
<gene>
    <name evidence="1" type="ORF">MLD38_029708</name>
</gene>